<dbReference type="Proteomes" id="UP000094527">
    <property type="component" value="Unassembled WGS sequence"/>
</dbReference>
<dbReference type="AlphaFoldDB" id="A0A1D2M3H6"/>
<reference evidence="2 3" key="1">
    <citation type="journal article" date="2016" name="Genome Biol. Evol.">
        <title>Gene Family Evolution Reflects Adaptation to Soil Environmental Stressors in the Genome of the Collembolan Orchesella cincta.</title>
        <authorList>
            <person name="Faddeeva-Vakhrusheva A."/>
            <person name="Derks M.F."/>
            <person name="Anvar S.Y."/>
            <person name="Agamennone V."/>
            <person name="Suring W."/>
            <person name="Smit S."/>
            <person name="van Straalen N.M."/>
            <person name="Roelofs D."/>
        </authorList>
    </citation>
    <scope>NUCLEOTIDE SEQUENCE [LARGE SCALE GENOMIC DNA]</scope>
    <source>
        <tissue evidence="2">Mixed pool</tissue>
    </source>
</reference>
<feature type="signal peptide" evidence="1">
    <location>
        <begin position="1"/>
        <end position="31"/>
    </location>
</feature>
<evidence type="ECO:0000313" key="2">
    <source>
        <dbReference type="EMBL" id="ODM87520.1"/>
    </source>
</evidence>
<evidence type="ECO:0000256" key="1">
    <source>
        <dbReference type="SAM" id="SignalP"/>
    </source>
</evidence>
<keyword evidence="3" id="KW-1185">Reference proteome</keyword>
<sequence length="167" mass="18308">MFLLNRKTELMLLIFTIGILLSQVYIQPAQGLSCYACESCPNNTLGGIKRCSWLFGQYCVWGERELQDGTRVGVRNCGSDKFVERSGYNCETFQPEVRSSFLGGAYHTGAKIRICSCQTDLCNGNYTDNRAQNQSGLISENATASFSSSQPIFVAVSVCVSGLALIK</sequence>
<dbReference type="EMBL" id="LJIJ01005115">
    <property type="protein sequence ID" value="ODM87520.1"/>
    <property type="molecule type" value="Genomic_DNA"/>
</dbReference>
<name>A0A1D2M3H6_ORCCI</name>
<accession>A0A1D2M3H6</accession>
<feature type="chain" id="PRO_5008903429" evidence="1">
    <location>
        <begin position="32"/>
        <end position="167"/>
    </location>
</feature>
<comment type="caution">
    <text evidence="2">The sequence shown here is derived from an EMBL/GenBank/DDBJ whole genome shotgun (WGS) entry which is preliminary data.</text>
</comment>
<proteinExistence type="predicted"/>
<gene>
    <name evidence="2" type="ORF">Ocin01_19161</name>
</gene>
<protein>
    <submittedName>
        <fullName evidence="2">Lymphocyte antigen 6I</fullName>
    </submittedName>
</protein>
<keyword evidence="1" id="KW-0732">Signal</keyword>
<evidence type="ECO:0000313" key="3">
    <source>
        <dbReference type="Proteomes" id="UP000094527"/>
    </source>
</evidence>
<organism evidence="2 3">
    <name type="scientific">Orchesella cincta</name>
    <name type="common">Springtail</name>
    <name type="synonym">Podura cincta</name>
    <dbReference type="NCBI Taxonomy" id="48709"/>
    <lineage>
        <taxon>Eukaryota</taxon>
        <taxon>Metazoa</taxon>
        <taxon>Ecdysozoa</taxon>
        <taxon>Arthropoda</taxon>
        <taxon>Hexapoda</taxon>
        <taxon>Collembola</taxon>
        <taxon>Entomobryomorpha</taxon>
        <taxon>Entomobryoidea</taxon>
        <taxon>Orchesellidae</taxon>
        <taxon>Orchesellinae</taxon>
        <taxon>Orchesella</taxon>
    </lineage>
</organism>